<feature type="compositionally biased region" description="Basic and acidic residues" evidence="6">
    <location>
        <begin position="180"/>
        <end position="192"/>
    </location>
</feature>
<dbReference type="CDD" id="cd00018">
    <property type="entry name" value="AP2"/>
    <property type="match status" value="1"/>
</dbReference>
<dbReference type="InterPro" id="IPR036955">
    <property type="entry name" value="AP2/ERF_dom_sf"/>
</dbReference>
<name>A0A0C9RWH5_9CONI</name>
<evidence type="ECO:0000259" key="7">
    <source>
        <dbReference type="PROSITE" id="PS51032"/>
    </source>
</evidence>
<dbReference type="AlphaFoldDB" id="A0A0C9RWH5"/>
<accession>A0A0C9RWH5</accession>
<dbReference type="PANTHER" id="PTHR31190:SF142">
    <property type="entry name" value="ETHYLENE-RESPONSIVE TRANSCRIPTION FACTOR RAP2-3"/>
    <property type="match status" value="1"/>
</dbReference>
<keyword evidence="4" id="KW-0804">Transcription</keyword>
<evidence type="ECO:0000256" key="1">
    <source>
        <dbReference type="ARBA" id="ARBA00004123"/>
    </source>
</evidence>
<dbReference type="InterPro" id="IPR001471">
    <property type="entry name" value="AP2/ERF_dom"/>
</dbReference>
<feature type="domain" description="AP2/ERF" evidence="7">
    <location>
        <begin position="119"/>
        <end position="176"/>
    </location>
</feature>
<evidence type="ECO:0000256" key="4">
    <source>
        <dbReference type="ARBA" id="ARBA00023163"/>
    </source>
</evidence>
<evidence type="ECO:0000256" key="6">
    <source>
        <dbReference type="SAM" id="MobiDB-lite"/>
    </source>
</evidence>
<dbReference type="InterPro" id="IPR044808">
    <property type="entry name" value="ERF_plant"/>
</dbReference>
<dbReference type="EMBL" id="GCHU01008667">
    <property type="protein sequence ID" value="JAG88319.1"/>
    <property type="molecule type" value="Transcribed_RNA"/>
</dbReference>
<feature type="region of interest" description="Disordered" evidence="6">
    <location>
        <begin position="42"/>
        <end position="118"/>
    </location>
</feature>
<feature type="compositionally biased region" description="Acidic residues" evidence="6">
    <location>
        <begin position="48"/>
        <end position="66"/>
    </location>
</feature>
<dbReference type="GO" id="GO:0009873">
    <property type="term" value="P:ethylene-activated signaling pathway"/>
    <property type="evidence" value="ECO:0007669"/>
    <property type="project" value="InterPro"/>
</dbReference>
<dbReference type="SUPFAM" id="SSF54171">
    <property type="entry name" value="DNA-binding domain"/>
    <property type="match status" value="1"/>
</dbReference>
<feature type="region of interest" description="Disordered" evidence="6">
    <location>
        <begin position="177"/>
        <end position="198"/>
    </location>
</feature>
<feature type="compositionally biased region" description="Basic and acidic residues" evidence="6">
    <location>
        <begin position="79"/>
        <end position="88"/>
    </location>
</feature>
<protein>
    <submittedName>
        <fullName evidence="8">TSA: Wollemia nobilis Ref_Wollemi_Transcript_8720_1929 transcribed RNA sequence</fullName>
    </submittedName>
</protein>
<dbReference type="FunFam" id="3.30.730.10:FF:000001">
    <property type="entry name" value="Ethylene-responsive transcription factor 2"/>
    <property type="match status" value="1"/>
</dbReference>
<dbReference type="Pfam" id="PF00847">
    <property type="entry name" value="AP2"/>
    <property type="match status" value="1"/>
</dbReference>
<dbReference type="InterPro" id="IPR016177">
    <property type="entry name" value="DNA-bd_dom_sf"/>
</dbReference>
<keyword evidence="2" id="KW-0805">Transcription regulation</keyword>
<sequence>MCGGAIISEFIPSSRSRRGTRRDIWPDFDKFSEYINGGKPLNGFDSFGGDEEEDDDFMSFDDDDDGYQPKLPAKGLISPKEEELEHLPLEGGNGAETPFKPQEFQGPAAKSAGRKRKNMYRGIRQRPWGKWAAEIRDPGKGVRVWLGTFNTAEDAARAYDAAARKIRGKKAKLNFPDESTAAKKDKKGLGKESRKKLRPCTSTSNFSFEGFNSKPALKKPFTNFKATVPPTYGYDDMEFGDSEFLNHNVVNANQLPAQSTNHSNLSQTVQKTFSDELYGYNNNTEVNSFGPSNAVSFEPIKCSPQGACFDSGKSCMTFNGVTFEAVESSPQGGYFESDKSGVSFDGGNFSWNNNDMQTPEISSVFNGTKFGEMQTPLGSVPEDSPVDLSFEINGGPAESLKSEPYNAEISDPTDFSEELGALESYLGLSLNPKREEAMDHTECDVGTTSADFPEGQWSFGDLPTAGSDYQSSLDSCLDGLL</sequence>
<proteinExistence type="predicted"/>
<organism evidence="8">
    <name type="scientific">Wollemia nobilis</name>
    <dbReference type="NCBI Taxonomy" id="56998"/>
    <lineage>
        <taxon>Eukaryota</taxon>
        <taxon>Viridiplantae</taxon>
        <taxon>Streptophyta</taxon>
        <taxon>Embryophyta</taxon>
        <taxon>Tracheophyta</taxon>
        <taxon>Spermatophyta</taxon>
        <taxon>Pinopsida</taxon>
        <taxon>Pinidae</taxon>
        <taxon>Conifers II</taxon>
        <taxon>Araucariales</taxon>
        <taxon>Araucariaceae</taxon>
        <taxon>Wollemia</taxon>
    </lineage>
</organism>
<dbReference type="SMART" id="SM00380">
    <property type="entry name" value="AP2"/>
    <property type="match status" value="1"/>
</dbReference>
<evidence type="ECO:0000256" key="5">
    <source>
        <dbReference type="ARBA" id="ARBA00023242"/>
    </source>
</evidence>
<dbReference type="Gene3D" id="3.30.730.10">
    <property type="entry name" value="AP2/ERF domain"/>
    <property type="match status" value="1"/>
</dbReference>
<keyword evidence="3" id="KW-0238">DNA-binding</keyword>
<reference evidence="8" key="1">
    <citation type="submission" date="2015-02" db="EMBL/GenBank/DDBJ databases">
        <title>A transcriptome of Wollemia nobilis - a relic of Gondwana.</title>
        <authorList>
            <person name="Chia J.Y."/>
            <person name="Leong Y.S."/>
            <person name="Abdul Karim S."/>
            <person name="Wan Azmi N."/>
            <person name="Hercus R."/>
            <person name="Croft L."/>
        </authorList>
    </citation>
    <scope>NUCLEOTIDE SEQUENCE</scope>
    <source>
        <strain evidence="8">MaeBrown</strain>
        <tissue evidence="8">Leaf</tissue>
    </source>
</reference>
<dbReference type="PRINTS" id="PR00367">
    <property type="entry name" value="ETHRSPELEMNT"/>
</dbReference>
<evidence type="ECO:0000256" key="3">
    <source>
        <dbReference type="ARBA" id="ARBA00023125"/>
    </source>
</evidence>
<dbReference type="GO" id="GO:0005634">
    <property type="term" value="C:nucleus"/>
    <property type="evidence" value="ECO:0007669"/>
    <property type="project" value="UniProtKB-SubCell"/>
</dbReference>
<dbReference type="PROSITE" id="PS51032">
    <property type="entry name" value="AP2_ERF"/>
    <property type="match status" value="1"/>
</dbReference>
<evidence type="ECO:0000256" key="2">
    <source>
        <dbReference type="ARBA" id="ARBA00023015"/>
    </source>
</evidence>
<dbReference type="PANTHER" id="PTHR31190">
    <property type="entry name" value="DNA-BINDING DOMAIN"/>
    <property type="match status" value="1"/>
</dbReference>
<evidence type="ECO:0000313" key="8">
    <source>
        <dbReference type="EMBL" id="JAG88319.1"/>
    </source>
</evidence>
<comment type="subcellular location">
    <subcellularLocation>
        <location evidence="1">Nucleus</location>
    </subcellularLocation>
</comment>
<keyword evidence="5" id="KW-0539">Nucleus</keyword>
<dbReference type="GO" id="GO:0003677">
    <property type="term" value="F:DNA binding"/>
    <property type="evidence" value="ECO:0007669"/>
    <property type="project" value="UniProtKB-KW"/>
</dbReference>
<dbReference type="GO" id="GO:0003700">
    <property type="term" value="F:DNA-binding transcription factor activity"/>
    <property type="evidence" value="ECO:0007669"/>
    <property type="project" value="InterPro"/>
</dbReference>